<keyword evidence="2" id="KW-0472">Membrane</keyword>
<dbReference type="Proteomes" id="UP000246464">
    <property type="component" value="Chromosome 8"/>
</dbReference>
<feature type="compositionally biased region" description="Basic and acidic residues" evidence="1">
    <location>
        <begin position="171"/>
        <end position="189"/>
    </location>
</feature>
<dbReference type="GO" id="GO:0050861">
    <property type="term" value="P:positive regulation of B cell receptor signaling pathway"/>
    <property type="evidence" value="ECO:0007669"/>
    <property type="project" value="InterPro"/>
</dbReference>
<dbReference type="AlphaFoldDB" id="A0A2U9BQU0"/>
<dbReference type="GO" id="GO:0004888">
    <property type="term" value="F:transmembrane signaling receptor activity"/>
    <property type="evidence" value="ECO:0007669"/>
    <property type="project" value="InterPro"/>
</dbReference>
<proteinExistence type="predicted"/>
<feature type="transmembrane region" description="Helical" evidence="2">
    <location>
        <begin position="136"/>
        <end position="158"/>
    </location>
</feature>
<dbReference type="EMBL" id="CP026250">
    <property type="protein sequence ID" value="AWP05742.1"/>
    <property type="molecule type" value="Genomic_DNA"/>
</dbReference>
<gene>
    <name evidence="4" type="ORF">SMAX5B_007614</name>
</gene>
<dbReference type="GO" id="GO:0045121">
    <property type="term" value="C:membrane raft"/>
    <property type="evidence" value="ECO:0007669"/>
    <property type="project" value="TreeGrafter"/>
</dbReference>
<evidence type="ECO:0000256" key="2">
    <source>
        <dbReference type="SAM" id="Phobius"/>
    </source>
</evidence>
<protein>
    <recommendedName>
        <fullName evidence="6">Immunoglobulin subtype domain-containing protein</fullName>
    </recommendedName>
</protein>
<keyword evidence="3" id="KW-0732">Signal</keyword>
<dbReference type="GO" id="GO:0045577">
    <property type="term" value="P:regulation of B cell differentiation"/>
    <property type="evidence" value="ECO:0007669"/>
    <property type="project" value="InterPro"/>
</dbReference>
<evidence type="ECO:0000256" key="3">
    <source>
        <dbReference type="SAM" id="SignalP"/>
    </source>
</evidence>
<dbReference type="PANTHER" id="PTHR35680:SF1">
    <property type="entry name" value="NFAT ACTIVATION MOLECULE 1"/>
    <property type="match status" value="1"/>
</dbReference>
<feature type="chain" id="PRO_5015879102" description="Immunoglobulin subtype domain-containing protein" evidence="3">
    <location>
        <begin position="28"/>
        <end position="293"/>
    </location>
</feature>
<keyword evidence="2" id="KW-1133">Transmembrane helix</keyword>
<evidence type="ECO:0008006" key="6">
    <source>
        <dbReference type="Google" id="ProtNLM"/>
    </source>
</evidence>
<dbReference type="PANTHER" id="PTHR35680">
    <property type="entry name" value="NFAT ACTIVATION MOLECULE 1"/>
    <property type="match status" value="1"/>
</dbReference>
<dbReference type="GO" id="GO:0050853">
    <property type="term" value="P:B cell receptor signaling pathway"/>
    <property type="evidence" value="ECO:0007669"/>
    <property type="project" value="TreeGrafter"/>
</dbReference>
<feature type="compositionally biased region" description="Basic and acidic residues" evidence="1">
    <location>
        <begin position="225"/>
        <end position="240"/>
    </location>
</feature>
<reference evidence="4 5" key="1">
    <citation type="submission" date="2017-12" db="EMBL/GenBank/DDBJ databases">
        <title>Integrating genomic resources of turbot (Scophthalmus maximus) in depth evaluation of genetic and physical mapping variation across individuals.</title>
        <authorList>
            <person name="Martinez P."/>
        </authorList>
    </citation>
    <scope>NUCLEOTIDE SEQUENCE [LARGE SCALE GENOMIC DNA]</scope>
</reference>
<sequence>MDSQRFYPLCLMLTWIFVFFLSSVCLARSPPNLYLESKVFVAFAGEDLKFQSNIIKQANHSKDTMTCFDPFHNQIYSYDIPATSGVQQHFQQIVHLNHLTSSGEYYCQFQTVKVYWFLRVRADGYQEPTILDNTEILIVAIFTSLLLVFSVVGSVYVFRGDWKEQITSCGKTDEKRQQNRGENMTRKMEDDNEDIIKPPSTSFYASLEPRTGSIYDVLEPSTANREQDQKKTKPRNDEPQKTVSVNLSCFVTFSAVGGKQHMQLMTCLLFPPQTEQTRKQQDDDAFESVYENF</sequence>
<feature type="region of interest" description="Disordered" evidence="1">
    <location>
        <begin position="218"/>
        <end position="241"/>
    </location>
</feature>
<keyword evidence="2" id="KW-0812">Transmembrane</keyword>
<feature type="signal peptide" evidence="3">
    <location>
        <begin position="1"/>
        <end position="27"/>
    </location>
</feature>
<evidence type="ECO:0000313" key="4">
    <source>
        <dbReference type="EMBL" id="AWP05742.1"/>
    </source>
</evidence>
<organism evidence="4 5">
    <name type="scientific">Scophthalmus maximus</name>
    <name type="common">Turbot</name>
    <name type="synonym">Psetta maxima</name>
    <dbReference type="NCBI Taxonomy" id="52904"/>
    <lineage>
        <taxon>Eukaryota</taxon>
        <taxon>Metazoa</taxon>
        <taxon>Chordata</taxon>
        <taxon>Craniata</taxon>
        <taxon>Vertebrata</taxon>
        <taxon>Euteleostomi</taxon>
        <taxon>Actinopterygii</taxon>
        <taxon>Neopterygii</taxon>
        <taxon>Teleostei</taxon>
        <taxon>Neoteleostei</taxon>
        <taxon>Acanthomorphata</taxon>
        <taxon>Carangaria</taxon>
        <taxon>Pleuronectiformes</taxon>
        <taxon>Pleuronectoidei</taxon>
        <taxon>Scophthalmidae</taxon>
        <taxon>Scophthalmus</taxon>
    </lineage>
</organism>
<keyword evidence="5" id="KW-1185">Reference proteome</keyword>
<accession>A0A2U9BQU0</accession>
<name>A0A2U9BQU0_SCOMX</name>
<evidence type="ECO:0000313" key="5">
    <source>
        <dbReference type="Proteomes" id="UP000246464"/>
    </source>
</evidence>
<feature type="region of interest" description="Disordered" evidence="1">
    <location>
        <begin position="169"/>
        <end position="206"/>
    </location>
</feature>
<dbReference type="GO" id="GO:0001819">
    <property type="term" value="P:positive regulation of cytokine production"/>
    <property type="evidence" value="ECO:0007669"/>
    <property type="project" value="InterPro"/>
</dbReference>
<evidence type="ECO:0000256" key="1">
    <source>
        <dbReference type="SAM" id="MobiDB-lite"/>
    </source>
</evidence>
<dbReference type="InterPro" id="IPR033549">
    <property type="entry name" value="NFAM1"/>
</dbReference>